<evidence type="ECO:0000256" key="2">
    <source>
        <dbReference type="ARBA" id="ARBA00007362"/>
    </source>
</evidence>
<dbReference type="EMBL" id="OMKW01000002">
    <property type="protein sequence ID" value="SPF29130.1"/>
    <property type="molecule type" value="Genomic_DNA"/>
</dbReference>
<feature type="transmembrane region" description="Helical" evidence="6">
    <location>
        <begin position="189"/>
        <end position="208"/>
    </location>
</feature>
<comment type="similarity">
    <text evidence="2">Belongs to the EamA transporter family.</text>
</comment>
<feature type="domain" description="EamA" evidence="7">
    <location>
        <begin position="19"/>
        <end position="145"/>
    </location>
</feature>
<evidence type="ECO:0000256" key="5">
    <source>
        <dbReference type="ARBA" id="ARBA00023136"/>
    </source>
</evidence>
<dbReference type="PANTHER" id="PTHR32322">
    <property type="entry name" value="INNER MEMBRANE TRANSPORTER"/>
    <property type="match status" value="1"/>
</dbReference>
<feature type="domain" description="EamA" evidence="7">
    <location>
        <begin position="160"/>
        <end position="288"/>
    </location>
</feature>
<feature type="transmembrane region" description="Helical" evidence="6">
    <location>
        <begin position="73"/>
        <end position="96"/>
    </location>
</feature>
<feature type="transmembrane region" description="Helical" evidence="6">
    <location>
        <begin position="271"/>
        <end position="289"/>
    </location>
</feature>
<sequence>MDQAEQTPPDWLAIGAVGALVVTWGSAFALTDVALTGFGPLAVVSARAGLAAFVLCLAALLTEQGLPRTVEHWVWCGVIGITSLALPFTLLTWAQLTVDSTLAAILISGGPLFVLIFARLILGTPLTLRRVLGFVVGLAGLVVLIGPGALSGLGGDVLAQLACLGTAACYAFSSVLVKRMPPVAPIPATAASQLTAALIILPFGGTAFATEFAVGPALLALVVLGCIQTGAAQLLRFWTVRRAGPVFMASVSYLIPVWAGFVGVAFLGETITPSLVIGFALIISGLLVARPGR</sequence>
<dbReference type="GO" id="GO:0016020">
    <property type="term" value="C:membrane"/>
    <property type="evidence" value="ECO:0007669"/>
    <property type="project" value="UniProtKB-SubCell"/>
</dbReference>
<feature type="transmembrane region" description="Helical" evidence="6">
    <location>
        <begin position="37"/>
        <end position="61"/>
    </location>
</feature>
<feature type="transmembrane region" description="Helical" evidence="6">
    <location>
        <begin position="246"/>
        <end position="265"/>
    </location>
</feature>
<dbReference type="Pfam" id="PF00892">
    <property type="entry name" value="EamA"/>
    <property type="match status" value="2"/>
</dbReference>
<dbReference type="InterPro" id="IPR000620">
    <property type="entry name" value="EamA_dom"/>
</dbReference>
<evidence type="ECO:0000313" key="9">
    <source>
        <dbReference type="Proteomes" id="UP000244932"/>
    </source>
</evidence>
<name>A0A2R8AAP8_9RHOB</name>
<dbReference type="InterPro" id="IPR050638">
    <property type="entry name" value="AA-Vitamin_Transporters"/>
</dbReference>
<reference evidence="8 9" key="1">
    <citation type="submission" date="2018-03" db="EMBL/GenBank/DDBJ databases">
        <authorList>
            <person name="Keele B.F."/>
        </authorList>
    </citation>
    <scope>NUCLEOTIDE SEQUENCE [LARGE SCALE GENOMIC DNA]</scope>
    <source>
        <strain evidence="8 9">CeCT 8812</strain>
    </source>
</reference>
<evidence type="ECO:0000256" key="1">
    <source>
        <dbReference type="ARBA" id="ARBA00004141"/>
    </source>
</evidence>
<dbReference type="Proteomes" id="UP000244932">
    <property type="component" value="Unassembled WGS sequence"/>
</dbReference>
<feature type="transmembrane region" description="Helical" evidence="6">
    <location>
        <begin position="12"/>
        <end position="31"/>
    </location>
</feature>
<feature type="transmembrane region" description="Helical" evidence="6">
    <location>
        <begin position="102"/>
        <end position="122"/>
    </location>
</feature>
<evidence type="ECO:0000256" key="3">
    <source>
        <dbReference type="ARBA" id="ARBA00022692"/>
    </source>
</evidence>
<keyword evidence="9" id="KW-1185">Reference proteome</keyword>
<evidence type="ECO:0000256" key="4">
    <source>
        <dbReference type="ARBA" id="ARBA00022989"/>
    </source>
</evidence>
<keyword evidence="3 6" id="KW-0812">Transmembrane</keyword>
<organism evidence="8 9">
    <name type="scientific">Pontivivens insulae</name>
    <dbReference type="NCBI Taxonomy" id="1639689"/>
    <lineage>
        <taxon>Bacteria</taxon>
        <taxon>Pseudomonadati</taxon>
        <taxon>Pseudomonadota</taxon>
        <taxon>Alphaproteobacteria</taxon>
        <taxon>Rhodobacterales</taxon>
        <taxon>Paracoccaceae</taxon>
        <taxon>Pontivivens</taxon>
    </lineage>
</organism>
<evidence type="ECO:0000259" key="7">
    <source>
        <dbReference type="Pfam" id="PF00892"/>
    </source>
</evidence>
<evidence type="ECO:0000256" key="6">
    <source>
        <dbReference type="SAM" id="Phobius"/>
    </source>
</evidence>
<dbReference type="InterPro" id="IPR037185">
    <property type="entry name" value="EmrE-like"/>
</dbReference>
<feature type="transmembrane region" description="Helical" evidence="6">
    <location>
        <begin position="131"/>
        <end position="151"/>
    </location>
</feature>
<feature type="transmembrane region" description="Helical" evidence="6">
    <location>
        <begin position="157"/>
        <end position="177"/>
    </location>
</feature>
<accession>A0A2R8AAP8</accession>
<keyword evidence="4 6" id="KW-1133">Transmembrane helix</keyword>
<comment type="subcellular location">
    <subcellularLocation>
        <location evidence="1">Membrane</location>
        <topology evidence="1">Multi-pass membrane protein</topology>
    </subcellularLocation>
</comment>
<dbReference type="RefSeq" id="WP_108781853.1">
    <property type="nucleotide sequence ID" value="NZ_OMKW01000002.1"/>
</dbReference>
<keyword evidence="5 6" id="KW-0472">Membrane</keyword>
<dbReference type="SUPFAM" id="SSF103481">
    <property type="entry name" value="Multidrug resistance efflux transporter EmrE"/>
    <property type="match status" value="2"/>
</dbReference>
<evidence type="ECO:0000313" key="8">
    <source>
        <dbReference type="EMBL" id="SPF29130.1"/>
    </source>
</evidence>
<gene>
    <name evidence="8" type="ORF">POI8812_01436</name>
</gene>
<feature type="transmembrane region" description="Helical" evidence="6">
    <location>
        <begin position="214"/>
        <end position="234"/>
    </location>
</feature>
<proteinExistence type="inferred from homology"/>
<dbReference type="OrthoDB" id="9810556at2"/>
<dbReference type="PANTHER" id="PTHR32322:SF2">
    <property type="entry name" value="EAMA DOMAIN-CONTAINING PROTEIN"/>
    <property type="match status" value="1"/>
</dbReference>
<protein>
    <recommendedName>
        <fullName evidence="7">EamA domain-containing protein</fullName>
    </recommendedName>
</protein>
<dbReference type="AlphaFoldDB" id="A0A2R8AAP8"/>